<dbReference type="GO" id="GO:0006400">
    <property type="term" value="P:tRNA modification"/>
    <property type="evidence" value="ECO:0007669"/>
    <property type="project" value="TreeGrafter"/>
</dbReference>
<dbReference type="Pfam" id="PF10343">
    <property type="entry name" value="Q_salvage"/>
    <property type="match status" value="1"/>
</dbReference>
<comment type="catalytic activity">
    <reaction evidence="1">
        <text>queuosine 5'-phosphate + H2O = queuine + D-ribose 5-phosphate</text>
        <dbReference type="Rhea" id="RHEA:75387"/>
        <dbReference type="ChEBI" id="CHEBI:15377"/>
        <dbReference type="ChEBI" id="CHEBI:17433"/>
        <dbReference type="ChEBI" id="CHEBI:78346"/>
        <dbReference type="ChEBI" id="CHEBI:194371"/>
    </reaction>
    <physiologicalReaction direction="left-to-right" evidence="1">
        <dbReference type="Rhea" id="RHEA:75388"/>
    </physiologicalReaction>
</comment>
<gene>
    <name evidence="2" type="ORF">H4219_002454</name>
</gene>
<comment type="caution">
    <text evidence="2">The sequence shown here is derived from an EMBL/GenBank/DDBJ whole genome shotgun (WGS) entry which is preliminary data.</text>
</comment>
<dbReference type="GO" id="GO:0016787">
    <property type="term" value="F:hydrolase activity"/>
    <property type="evidence" value="ECO:0007669"/>
    <property type="project" value="UniProtKB-KW"/>
</dbReference>
<comment type="similarity">
    <text evidence="1">Belongs to the QNG1 protein family.</text>
</comment>
<dbReference type="Proteomes" id="UP001150538">
    <property type="component" value="Unassembled WGS sequence"/>
</dbReference>
<dbReference type="EMBL" id="JANBPU010000040">
    <property type="protein sequence ID" value="KAJ1918651.1"/>
    <property type="molecule type" value="Genomic_DNA"/>
</dbReference>
<dbReference type="EC" id="3.2.2.-" evidence="1"/>
<keyword evidence="3" id="KW-1185">Reference proteome</keyword>
<name>A0A9W8A3Y0_9FUNG</name>
<protein>
    <recommendedName>
        <fullName evidence="1">Queuosine 5'-phosphate N-glycosylase/hydrolase</fullName>
        <ecNumber evidence="1">3.2.2.-</ecNumber>
    </recommendedName>
    <alternativeName>
        <fullName evidence="1">Queuosine-nucleotide N-glycosylase/hydrolase</fullName>
    </alternativeName>
</protein>
<comment type="function">
    <text evidence="1">Catalyzes the hydrolysis of queuosine 5'-phosphate, releasing the nucleobase queuine (q). Is required for salvage of queuine from exogenous queuosine (Q) that is imported and then converted to queuosine 5'-phosphate intracellularly.</text>
</comment>
<dbReference type="InterPro" id="IPR019438">
    <property type="entry name" value="Q_salvage"/>
</dbReference>
<keyword evidence="1" id="KW-0378">Hydrolase</keyword>
<dbReference type="AlphaFoldDB" id="A0A9W8A3Y0"/>
<organism evidence="2 3">
    <name type="scientific">Mycoemilia scoparia</name>
    <dbReference type="NCBI Taxonomy" id="417184"/>
    <lineage>
        <taxon>Eukaryota</taxon>
        <taxon>Fungi</taxon>
        <taxon>Fungi incertae sedis</taxon>
        <taxon>Zoopagomycota</taxon>
        <taxon>Kickxellomycotina</taxon>
        <taxon>Kickxellomycetes</taxon>
        <taxon>Kickxellales</taxon>
        <taxon>Kickxellaceae</taxon>
        <taxon>Mycoemilia</taxon>
    </lineage>
</organism>
<proteinExistence type="inferred from homology"/>
<sequence>MSNPGPAIQQINPSSYQSLGFAELTDDIRAFLKTGNNFSNAVNQSSLECLENYKDFAEIDDEMIKQYLKNMDWERFKSIESKADSWVESLPLKFPDQKSEINFIVLRDILQIGSGYRVELKESNGGKRGAADTILYGCLGSYISGISFDADSLIRSSIESVSEQFQIPLLGKEEPVTQIGSGSDSKPVASGIFTISKPSVLRKLAEQIVAILQDTGRTLKKLGYDTLADFIIASIEEQENFGTRPSAVKLADSLCREFYAFQDVYTFRNKPLYLFKKAQLAVYDLWLRFMKQDRAHFGFGDCDQLTIFADNVIPTMLIHYKLIKITSERLQNKLDNQQELDCEEVSVLRAASVVVALRIVDFCKADPTLVGGARSGLNQANLDQYWWQEGKEPELRKIPRISFKQTVYF</sequence>
<evidence type="ECO:0000313" key="2">
    <source>
        <dbReference type="EMBL" id="KAJ1918651.1"/>
    </source>
</evidence>
<dbReference type="OrthoDB" id="416777at2759"/>
<dbReference type="PANTHER" id="PTHR21314:SF1">
    <property type="entry name" value="QUEUOSINE SALVAGE PROTEIN"/>
    <property type="match status" value="1"/>
</dbReference>
<evidence type="ECO:0000256" key="1">
    <source>
        <dbReference type="RuleBase" id="RU365002"/>
    </source>
</evidence>
<dbReference type="PANTHER" id="PTHR21314">
    <property type="entry name" value="QUEUOSINE 5'-PHOSPHATE N-GLYCOSYLASE_HYDROLASE-RELATED"/>
    <property type="match status" value="1"/>
</dbReference>
<reference evidence="2" key="1">
    <citation type="submission" date="2022-07" db="EMBL/GenBank/DDBJ databases">
        <title>Phylogenomic reconstructions and comparative analyses of Kickxellomycotina fungi.</title>
        <authorList>
            <person name="Reynolds N.K."/>
            <person name="Stajich J.E."/>
            <person name="Barry K."/>
            <person name="Grigoriev I.V."/>
            <person name="Crous P."/>
            <person name="Smith M.E."/>
        </authorList>
    </citation>
    <scope>NUCLEOTIDE SEQUENCE</scope>
    <source>
        <strain evidence="2">NBRC 100468</strain>
    </source>
</reference>
<accession>A0A9W8A3Y0</accession>
<evidence type="ECO:0000313" key="3">
    <source>
        <dbReference type="Proteomes" id="UP001150538"/>
    </source>
</evidence>